<keyword evidence="10 17" id="KW-1133">Transmembrane helix</keyword>
<comment type="catalytic activity">
    <reaction evidence="16">
        <text>[GlcNAc-(1-&gt;4)-Mur2Ac(oyl-L-Ala-gamma-D-Glu-L-Lys-D-Ala-D-Ala)](n)-di-trans,octa-cis-undecaprenyl diphosphate + beta-D-GlcNAc-(1-&gt;4)-Mur2Ac(oyl-L-Ala-gamma-D-Glu-L-Lys-D-Ala-D-Ala)-di-trans,octa-cis-undecaprenyl diphosphate = [GlcNAc-(1-&gt;4)-Mur2Ac(oyl-L-Ala-gamma-D-Glu-L-Lys-D-Ala-D-Ala)](n+1)-di-trans,octa-cis-undecaprenyl diphosphate + di-trans,octa-cis-undecaprenyl diphosphate + H(+)</text>
        <dbReference type="Rhea" id="RHEA:23708"/>
        <dbReference type="Rhea" id="RHEA-COMP:9602"/>
        <dbReference type="Rhea" id="RHEA-COMP:9603"/>
        <dbReference type="ChEBI" id="CHEBI:15378"/>
        <dbReference type="ChEBI" id="CHEBI:58405"/>
        <dbReference type="ChEBI" id="CHEBI:60033"/>
        <dbReference type="ChEBI" id="CHEBI:78435"/>
        <dbReference type="EC" id="2.4.99.28"/>
    </reaction>
</comment>
<dbReference type="EMBL" id="CAFBPH010000033">
    <property type="protein sequence ID" value="CAB5007518.1"/>
    <property type="molecule type" value="Genomic_DNA"/>
</dbReference>
<gene>
    <name evidence="18" type="ORF">UFOPK1438_00776</name>
    <name evidence="19" type="ORF">UFOPK4087_00277</name>
</gene>
<evidence type="ECO:0000256" key="14">
    <source>
        <dbReference type="ARBA" id="ARBA00032370"/>
    </source>
</evidence>
<evidence type="ECO:0000256" key="16">
    <source>
        <dbReference type="ARBA" id="ARBA00049902"/>
    </source>
</evidence>
<keyword evidence="13" id="KW-0961">Cell wall biogenesis/degradation</keyword>
<evidence type="ECO:0000313" key="18">
    <source>
        <dbReference type="EMBL" id="CAB4546281.1"/>
    </source>
</evidence>
<keyword evidence="12" id="KW-0131">Cell cycle</keyword>
<keyword evidence="9" id="KW-0573">Peptidoglycan synthesis</keyword>
<evidence type="ECO:0000256" key="9">
    <source>
        <dbReference type="ARBA" id="ARBA00022984"/>
    </source>
</evidence>
<proteinExistence type="predicted"/>
<dbReference type="InterPro" id="IPR001182">
    <property type="entry name" value="FtsW/RodA"/>
</dbReference>
<name>A0A6J6C4H9_9ZZZZ</name>
<dbReference type="GO" id="GO:0008360">
    <property type="term" value="P:regulation of cell shape"/>
    <property type="evidence" value="ECO:0007669"/>
    <property type="project" value="UniProtKB-KW"/>
</dbReference>
<feature type="transmembrane region" description="Helical" evidence="17">
    <location>
        <begin position="352"/>
        <end position="374"/>
    </location>
</feature>
<reference evidence="18" key="1">
    <citation type="submission" date="2020-05" db="EMBL/GenBank/DDBJ databases">
        <authorList>
            <person name="Chiriac C."/>
            <person name="Salcher M."/>
            <person name="Ghai R."/>
            <person name="Kavagutti S V."/>
        </authorList>
    </citation>
    <scope>NUCLEOTIDE SEQUENCE</scope>
</reference>
<evidence type="ECO:0000256" key="8">
    <source>
        <dbReference type="ARBA" id="ARBA00022960"/>
    </source>
</evidence>
<dbReference type="InterPro" id="IPR013437">
    <property type="entry name" value="FtsW"/>
</dbReference>
<dbReference type="AlphaFoldDB" id="A0A6J6C4H9"/>
<feature type="transmembrane region" description="Helical" evidence="17">
    <location>
        <begin position="175"/>
        <end position="191"/>
    </location>
</feature>
<dbReference type="GO" id="GO:0015648">
    <property type="term" value="F:lipid-linked peptidoglycan transporter activity"/>
    <property type="evidence" value="ECO:0007669"/>
    <property type="project" value="TreeGrafter"/>
</dbReference>
<dbReference type="PANTHER" id="PTHR30474">
    <property type="entry name" value="CELL CYCLE PROTEIN"/>
    <property type="match status" value="1"/>
</dbReference>
<feature type="transmembrane region" description="Helical" evidence="17">
    <location>
        <begin position="198"/>
        <end position="216"/>
    </location>
</feature>
<dbReference type="Pfam" id="PF01098">
    <property type="entry name" value="FTSW_RODA_SPOVE"/>
    <property type="match status" value="1"/>
</dbReference>
<protein>
    <recommendedName>
        <fullName evidence="15">peptidoglycan glycosyltransferase</fullName>
        <ecNumber evidence="15">2.4.99.28</ecNumber>
    </recommendedName>
    <alternativeName>
        <fullName evidence="14">Peptidoglycan polymerase</fullName>
    </alternativeName>
</protein>
<keyword evidence="7 17" id="KW-0812">Transmembrane</keyword>
<feature type="transmembrane region" description="Helical" evidence="17">
    <location>
        <begin position="126"/>
        <end position="142"/>
    </location>
</feature>
<evidence type="ECO:0000256" key="7">
    <source>
        <dbReference type="ARBA" id="ARBA00022692"/>
    </source>
</evidence>
<dbReference type="GO" id="GO:0051301">
    <property type="term" value="P:cell division"/>
    <property type="evidence" value="ECO:0007669"/>
    <property type="project" value="UniProtKB-KW"/>
</dbReference>
<keyword evidence="8" id="KW-0133">Cell shape</keyword>
<organism evidence="18">
    <name type="scientific">freshwater metagenome</name>
    <dbReference type="NCBI Taxonomy" id="449393"/>
    <lineage>
        <taxon>unclassified sequences</taxon>
        <taxon>metagenomes</taxon>
        <taxon>ecological metagenomes</taxon>
    </lineage>
</organism>
<feature type="transmembrane region" description="Helical" evidence="17">
    <location>
        <begin position="21"/>
        <end position="43"/>
    </location>
</feature>
<accession>A0A6J6C4H9</accession>
<evidence type="ECO:0000256" key="17">
    <source>
        <dbReference type="SAM" id="Phobius"/>
    </source>
</evidence>
<evidence type="ECO:0000256" key="1">
    <source>
        <dbReference type="ARBA" id="ARBA00004651"/>
    </source>
</evidence>
<dbReference type="GO" id="GO:0032153">
    <property type="term" value="C:cell division site"/>
    <property type="evidence" value="ECO:0007669"/>
    <property type="project" value="TreeGrafter"/>
</dbReference>
<evidence type="ECO:0000256" key="15">
    <source>
        <dbReference type="ARBA" id="ARBA00044770"/>
    </source>
</evidence>
<feature type="transmembrane region" description="Helical" evidence="17">
    <location>
        <begin position="316"/>
        <end position="340"/>
    </location>
</feature>
<keyword evidence="5" id="KW-0328">Glycosyltransferase</keyword>
<evidence type="ECO:0000256" key="13">
    <source>
        <dbReference type="ARBA" id="ARBA00023316"/>
    </source>
</evidence>
<dbReference type="GO" id="GO:0008955">
    <property type="term" value="F:peptidoglycan glycosyltransferase activity"/>
    <property type="evidence" value="ECO:0007669"/>
    <property type="project" value="UniProtKB-EC"/>
</dbReference>
<keyword evidence="4" id="KW-0132">Cell division</keyword>
<feature type="transmembrane region" description="Helical" evidence="17">
    <location>
        <begin position="286"/>
        <end position="304"/>
    </location>
</feature>
<keyword evidence="11 17" id="KW-0472">Membrane</keyword>
<feature type="transmembrane region" description="Helical" evidence="17">
    <location>
        <begin position="87"/>
        <end position="106"/>
    </location>
</feature>
<comment type="subcellular location">
    <subcellularLocation>
        <location evidence="1">Cell membrane</location>
        <topology evidence="1">Multi-pass membrane protein</topology>
    </subcellularLocation>
</comment>
<evidence type="ECO:0000256" key="10">
    <source>
        <dbReference type="ARBA" id="ARBA00022989"/>
    </source>
</evidence>
<sequence>MVNNQVKKSALTGFLSKPVNFYYMLLGSTLALTFMGLIMVFSASSIHSLETKGNSYGIVLRQALAICAALPLGFFASRLSLKRWQAIAKRSLIISIVLLAFVQIIGRSVNGNRNWISLGFVDVQPSEFAKFLMILWAGYMLASRERAGIVQANVLMLIAPGFALAMALIYFGNDLGTVSVFALILAGLLWVSGVPMRLFTLVTTLGFAGIAALIVTSPNRAQRLLVVLHPFAEGDYKNAGWQPAHSLLGLASGGLFGVGLGASRQKWGNLAEAHTDFIFSVIGEELGLFGTLAVLLLFAALIFSTFKISMRTHDPLVRYTCAGIGCWITIQVILNLGSALSVLPVVGVTLPFLSYGGSALLATYCAIGFVLGAARRDPRIYDEVKRSKFPWLA</sequence>
<keyword evidence="6" id="KW-0808">Transferase</keyword>
<dbReference type="NCBIfam" id="TIGR02614">
    <property type="entry name" value="ftsW"/>
    <property type="match status" value="1"/>
</dbReference>
<dbReference type="EC" id="2.4.99.28" evidence="15"/>
<feature type="transmembrane region" description="Helical" evidence="17">
    <location>
        <begin position="55"/>
        <end position="75"/>
    </location>
</feature>
<dbReference type="EMBL" id="CAEZSM010000097">
    <property type="protein sequence ID" value="CAB4546281.1"/>
    <property type="molecule type" value="Genomic_DNA"/>
</dbReference>
<evidence type="ECO:0000256" key="4">
    <source>
        <dbReference type="ARBA" id="ARBA00022618"/>
    </source>
</evidence>
<evidence type="ECO:0000313" key="19">
    <source>
        <dbReference type="EMBL" id="CAB5007518.1"/>
    </source>
</evidence>
<evidence type="ECO:0000256" key="12">
    <source>
        <dbReference type="ARBA" id="ARBA00023306"/>
    </source>
</evidence>
<evidence type="ECO:0000256" key="2">
    <source>
        <dbReference type="ARBA" id="ARBA00004752"/>
    </source>
</evidence>
<comment type="pathway">
    <text evidence="2">Cell wall biogenesis; peptidoglycan biosynthesis.</text>
</comment>
<evidence type="ECO:0000256" key="3">
    <source>
        <dbReference type="ARBA" id="ARBA00022475"/>
    </source>
</evidence>
<keyword evidence="3" id="KW-1003">Cell membrane</keyword>
<feature type="transmembrane region" description="Helical" evidence="17">
    <location>
        <begin position="149"/>
        <end position="169"/>
    </location>
</feature>
<evidence type="ECO:0000256" key="5">
    <source>
        <dbReference type="ARBA" id="ARBA00022676"/>
    </source>
</evidence>
<evidence type="ECO:0000256" key="6">
    <source>
        <dbReference type="ARBA" id="ARBA00022679"/>
    </source>
</evidence>
<dbReference type="PANTHER" id="PTHR30474:SF2">
    <property type="entry name" value="PEPTIDOGLYCAN GLYCOSYLTRANSFERASE FTSW-RELATED"/>
    <property type="match status" value="1"/>
</dbReference>
<dbReference type="GO" id="GO:0071555">
    <property type="term" value="P:cell wall organization"/>
    <property type="evidence" value="ECO:0007669"/>
    <property type="project" value="UniProtKB-KW"/>
</dbReference>
<dbReference type="GO" id="GO:0009252">
    <property type="term" value="P:peptidoglycan biosynthetic process"/>
    <property type="evidence" value="ECO:0007669"/>
    <property type="project" value="UniProtKB-KW"/>
</dbReference>
<dbReference type="GO" id="GO:0005886">
    <property type="term" value="C:plasma membrane"/>
    <property type="evidence" value="ECO:0007669"/>
    <property type="project" value="UniProtKB-SubCell"/>
</dbReference>
<evidence type="ECO:0000256" key="11">
    <source>
        <dbReference type="ARBA" id="ARBA00023136"/>
    </source>
</evidence>